<protein>
    <recommendedName>
        <fullName evidence="4">BZIP domain-containing protein</fullName>
    </recommendedName>
</protein>
<dbReference type="PANTHER" id="PTHR38116:SF1">
    <property type="entry name" value="BZIP DOMAIN-CONTAINING PROTEIN"/>
    <property type="match status" value="1"/>
</dbReference>
<dbReference type="AlphaFoldDB" id="A0A6A6DE28"/>
<name>A0A6A6DE28_9PEZI</name>
<sequence>MNTSSNDDTSSAISLRRMPQQLEVIAPGDDWTGVISNARRRRLQNRLNQRAYRRRQLRQAQCLNDQSGVPIEQGHQVHDSGTQRDSGDQEVHSPPDRGCRLALPETRSNLHQFARQAYQDYILASPRPAALHTLIQLNVLNAIGHNAGALGITVESLCDDNSVSPFNRQGPCVSWESFPASLRPTALQTAIRHHPWIDLFPIPQMRDNFIRVCDSIDEDEFYIDLVDVKEDAGEKPNLIVWGNPSDPRAWEASVPFLRKWGWMLRGCQEILDATNYWREIRGEKRLIFEIS</sequence>
<feature type="compositionally biased region" description="Basic and acidic residues" evidence="1">
    <location>
        <begin position="75"/>
        <end position="98"/>
    </location>
</feature>
<dbReference type="EMBL" id="ML994708">
    <property type="protein sequence ID" value="KAF2176469.1"/>
    <property type="molecule type" value="Genomic_DNA"/>
</dbReference>
<evidence type="ECO:0008006" key="4">
    <source>
        <dbReference type="Google" id="ProtNLM"/>
    </source>
</evidence>
<evidence type="ECO:0000313" key="2">
    <source>
        <dbReference type="EMBL" id="KAF2176469.1"/>
    </source>
</evidence>
<dbReference type="OrthoDB" id="2245989at2759"/>
<evidence type="ECO:0000313" key="3">
    <source>
        <dbReference type="Proteomes" id="UP000800200"/>
    </source>
</evidence>
<keyword evidence="3" id="KW-1185">Reference proteome</keyword>
<dbReference type="PANTHER" id="PTHR38116">
    <property type="entry name" value="CHROMOSOME 7, WHOLE GENOME SHOTGUN SEQUENCE"/>
    <property type="match status" value="1"/>
</dbReference>
<evidence type="ECO:0000256" key="1">
    <source>
        <dbReference type="SAM" id="MobiDB-lite"/>
    </source>
</evidence>
<reference evidence="2" key="1">
    <citation type="journal article" date="2020" name="Stud. Mycol.">
        <title>101 Dothideomycetes genomes: a test case for predicting lifestyles and emergence of pathogens.</title>
        <authorList>
            <person name="Haridas S."/>
            <person name="Albert R."/>
            <person name="Binder M."/>
            <person name="Bloem J."/>
            <person name="Labutti K."/>
            <person name="Salamov A."/>
            <person name="Andreopoulos B."/>
            <person name="Baker S."/>
            <person name="Barry K."/>
            <person name="Bills G."/>
            <person name="Bluhm B."/>
            <person name="Cannon C."/>
            <person name="Castanera R."/>
            <person name="Culley D."/>
            <person name="Daum C."/>
            <person name="Ezra D."/>
            <person name="Gonzalez J."/>
            <person name="Henrissat B."/>
            <person name="Kuo A."/>
            <person name="Liang C."/>
            <person name="Lipzen A."/>
            <person name="Lutzoni F."/>
            <person name="Magnuson J."/>
            <person name="Mondo S."/>
            <person name="Nolan M."/>
            <person name="Ohm R."/>
            <person name="Pangilinan J."/>
            <person name="Park H.-J."/>
            <person name="Ramirez L."/>
            <person name="Alfaro M."/>
            <person name="Sun H."/>
            <person name="Tritt A."/>
            <person name="Yoshinaga Y."/>
            <person name="Zwiers L.-H."/>
            <person name="Turgeon B."/>
            <person name="Goodwin S."/>
            <person name="Spatafora J."/>
            <person name="Crous P."/>
            <person name="Grigoriev I."/>
        </authorList>
    </citation>
    <scope>NUCLEOTIDE SEQUENCE</scope>
    <source>
        <strain evidence="2">CBS 207.26</strain>
    </source>
</reference>
<dbReference type="Proteomes" id="UP000800200">
    <property type="component" value="Unassembled WGS sequence"/>
</dbReference>
<proteinExistence type="predicted"/>
<feature type="region of interest" description="Disordered" evidence="1">
    <location>
        <begin position="67"/>
        <end position="98"/>
    </location>
</feature>
<dbReference type="Pfam" id="PF11905">
    <property type="entry name" value="DUF3425"/>
    <property type="match status" value="1"/>
</dbReference>
<organism evidence="2 3">
    <name type="scientific">Zopfia rhizophila CBS 207.26</name>
    <dbReference type="NCBI Taxonomy" id="1314779"/>
    <lineage>
        <taxon>Eukaryota</taxon>
        <taxon>Fungi</taxon>
        <taxon>Dikarya</taxon>
        <taxon>Ascomycota</taxon>
        <taxon>Pezizomycotina</taxon>
        <taxon>Dothideomycetes</taxon>
        <taxon>Dothideomycetes incertae sedis</taxon>
        <taxon>Zopfiaceae</taxon>
        <taxon>Zopfia</taxon>
    </lineage>
</organism>
<dbReference type="InterPro" id="IPR021833">
    <property type="entry name" value="DUF3425"/>
</dbReference>
<gene>
    <name evidence="2" type="ORF">K469DRAFT_755635</name>
</gene>
<accession>A0A6A6DE28</accession>